<keyword evidence="3" id="KW-1133">Transmembrane helix</keyword>
<gene>
    <name evidence="5" type="primary">nrfG</name>
    <name evidence="5" type="ORF">NCTC1659_01179</name>
    <name evidence="6" type="ORF">NCTC8540_00073</name>
</gene>
<dbReference type="InterPro" id="IPR056413">
    <property type="entry name" value="TPR_CcmH_CycH"/>
</dbReference>
<evidence type="ECO:0000256" key="3">
    <source>
        <dbReference type="SAM" id="Phobius"/>
    </source>
</evidence>
<keyword evidence="7" id="KW-1185">Reference proteome</keyword>
<evidence type="ECO:0000313" key="6">
    <source>
        <dbReference type="EMBL" id="STO67611.1"/>
    </source>
</evidence>
<accession>A0A1V4B2H4</accession>
<dbReference type="EMBL" id="UGHF01000001">
    <property type="protein sequence ID" value="STO59914.1"/>
    <property type="molecule type" value="Genomic_DNA"/>
</dbReference>
<dbReference type="PANTHER" id="PTHR47870">
    <property type="entry name" value="CYTOCHROME C-TYPE BIOGENESIS PROTEIN CCMH"/>
    <property type="match status" value="1"/>
</dbReference>
<evidence type="ECO:0000313" key="7">
    <source>
        <dbReference type="Proteomes" id="UP000254329"/>
    </source>
</evidence>
<keyword evidence="1" id="KW-0677">Repeat</keyword>
<evidence type="ECO:0000259" key="4">
    <source>
        <dbReference type="Pfam" id="PF23914"/>
    </source>
</evidence>
<dbReference type="PANTHER" id="PTHR47870:SF2">
    <property type="entry name" value="FORMATE-DEPENDENT NITRITE REDUCTASE COMPLEX SUBUNIT NRFF"/>
    <property type="match status" value="1"/>
</dbReference>
<proteinExistence type="predicted"/>
<dbReference type="STRING" id="733.B0186_03360"/>
<sequence>MTIFILGLLIFSIIGLLIFVPFGQKIDWQKNYRQQENIRLYQQQVQHNIAPELADEFAQRLLADEKQLQKQDRSQLLMSKSAVGFSFILFFLLLLLPSAYYFSLNRFTHAQQGEQMILAREQELAQATTEQKNDDYITRIQNRLRQDPNNIEHWVELGKAYMLSNEFSNALIAYSNAERLGGSSPALLGLAATALYYQNGQKMNADIQKLIDAALQQDPQEVSILSLQAGEAFLKADYALALSLWQKILDSGKSNVERRSIIQNMQMAEVLQQAKSQ</sequence>
<dbReference type="EMBL" id="UGHJ01000001">
    <property type="protein sequence ID" value="STO67611.1"/>
    <property type="molecule type" value="Genomic_DNA"/>
</dbReference>
<dbReference type="Gene3D" id="1.25.40.10">
    <property type="entry name" value="Tetratricopeptide repeat domain"/>
    <property type="match status" value="1"/>
</dbReference>
<dbReference type="Proteomes" id="UP000254329">
    <property type="component" value="Unassembled WGS sequence"/>
</dbReference>
<dbReference type="Pfam" id="PF23914">
    <property type="entry name" value="TPR_CcmH_CycH"/>
    <property type="match status" value="1"/>
</dbReference>
<evidence type="ECO:0000256" key="1">
    <source>
        <dbReference type="ARBA" id="ARBA00022737"/>
    </source>
</evidence>
<name>A0A1V4B2H4_9PAST</name>
<dbReference type="InterPro" id="IPR051263">
    <property type="entry name" value="C-type_cytochrome_biogenesis"/>
</dbReference>
<dbReference type="Proteomes" id="UP000254496">
    <property type="component" value="Unassembled WGS sequence"/>
</dbReference>
<evidence type="ECO:0000313" key="5">
    <source>
        <dbReference type="EMBL" id="STO59914.1"/>
    </source>
</evidence>
<organism evidence="5 7">
    <name type="scientific">Canicola haemoglobinophilus</name>
    <dbReference type="NCBI Taxonomy" id="733"/>
    <lineage>
        <taxon>Bacteria</taxon>
        <taxon>Pseudomonadati</taxon>
        <taxon>Pseudomonadota</taxon>
        <taxon>Gammaproteobacteria</taxon>
        <taxon>Pasteurellales</taxon>
        <taxon>Pasteurellaceae</taxon>
        <taxon>Canicola</taxon>
    </lineage>
</organism>
<feature type="domain" description="Cytochrome c-type biogenesis protein H TPR" evidence="4">
    <location>
        <begin position="124"/>
        <end position="251"/>
    </location>
</feature>
<dbReference type="OrthoDB" id="9776053at2"/>
<keyword evidence="2" id="KW-0802">TPR repeat</keyword>
<dbReference type="GO" id="GO:0005886">
    <property type="term" value="C:plasma membrane"/>
    <property type="evidence" value="ECO:0007669"/>
    <property type="project" value="TreeGrafter"/>
</dbReference>
<evidence type="ECO:0000313" key="8">
    <source>
        <dbReference type="Proteomes" id="UP000254496"/>
    </source>
</evidence>
<keyword evidence="3" id="KW-0812">Transmembrane</keyword>
<evidence type="ECO:0000256" key="2">
    <source>
        <dbReference type="ARBA" id="ARBA00022803"/>
    </source>
</evidence>
<dbReference type="AlphaFoldDB" id="A0A1V4B2H4"/>
<dbReference type="RefSeq" id="WP_078217984.1">
    <property type="nucleotide sequence ID" value="NZ_MUXZ01000008.1"/>
</dbReference>
<dbReference type="SUPFAM" id="SSF48452">
    <property type="entry name" value="TPR-like"/>
    <property type="match status" value="1"/>
</dbReference>
<protein>
    <submittedName>
        <fullName evidence="5">Cytochrome c-type biogenesis protein</fullName>
    </submittedName>
</protein>
<keyword evidence="3" id="KW-0472">Membrane</keyword>
<reference evidence="7 8" key="1">
    <citation type="submission" date="2018-06" db="EMBL/GenBank/DDBJ databases">
        <authorList>
            <consortium name="Pathogen Informatics"/>
            <person name="Doyle S."/>
        </authorList>
    </citation>
    <scope>NUCLEOTIDE SEQUENCE [LARGE SCALE GENOMIC DNA]</scope>
    <source>
        <strain evidence="5 7">NCTC1659</strain>
        <strain evidence="6 8">NCTC8540</strain>
    </source>
</reference>
<dbReference type="InterPro" id="IPR011990">
    <property type="entry name" value="TPR-like_helical_dom_sf"/>
</dbReference>
<feature type="transmembrane region" description="Helical" evidence="3">
    <location>
        <begin position="6"/>
        <end position="23"/>
    </location>
</feature>
<feature type="transmembrane region" description="Helical" evidence="3">
    <location>
        <begin position="82"/>
        <end position="102"/>
    </location>
</feature>